<feature type="domain" description="Fibronectin type III-like" evidence="3">
    <location>
        <begin position="337"/>
        <end position="408"/>
    </location>
</feature>
<evidence type="ECO:0000313" key="5">
    <source>
        <dbReference type="Proteomes" id="UP000824201"/>
    </source>
</evidence>
<name>A0A9D1EDF9_9FIRM</name>
<dbReference type="SMART" id="SM01217">
    <property type="entry name" value="Fn3_like"/>
    <property type="match status" value="1"/>
</dbReference>
<dbReference type="GO" id="GO:0004553">
    <property type="term" value="F:hydrolase activity, hydrolyzing O-glycosyl compounds"/>
    <property type="evidence" value="ECO:0007669"/>
    <property type="project" value="InterPro"/>
</dbReference>
<dbReference type="InterPro" id="IPR026891">
    <property type="entry name" value="Fn3-like"/>
</dbReference>
<dbReference type="InterPro" id="IPR050288">
    <property type="entry name" value="Cellulose_deg_GH3"/>
</dbReference>
<dbReference type="InterPro" id="IPR013783">
    <property type="entry name" value="Ig-like_fold"/>
</dbReference>
<dbReference type="GO" id="GO:0005975">
    <property type="term" value="P:carbohydrate metabolic process"/>
    <property type="evidence" value="ECO:0007669"/>
    <property type="project" value="InterPro"/>
</dbReference>
<dbReference type="EMBL" id="DVHN01000051">
    <property type="protein sequence ID" value="HIR88175.1"/>
    <property type="molecule type" value="Genomic_DNA"/>
</dbReference>
<gene>
    <name evidence="4" type="ORF">IAC96_04415</name>
</gene>
<dbReference type="InterPro" id="IPR036962">
    <property type="entry name" value="Glyco_hydro_3_N_sf"/>
</dbReference>
<dbReference type="Pfam" id="PF00933">
    <property type="entry name" value="Glyco_hydro_3"/>
    <property type="match status" value="1"/>
</dbReference>
<evidence type="ECO:0000256" key="1">
    <source>
        <dbReference type="ARBA" id="ARBA00005336"/>
    </source>
</evidence>
<dbReference type="InterPro" id="IPR001764">
    <property type="entry name" value="Glyco_hydro_3_N"/>
</dbReference>
<organism evidence="4 5">
    <name type="scientific">Candidatus Fimimorpha faecalis</name>
    <dbReference type="NCBI Taxonomy" id="2840824"/>
    <lineage>
        <taxon>Bacteria</taxon>
        <taxon>Bacillati</taxon>
        <taxon>Bacillota</taxon>
        <taxon>Clostridia</taxon>
        <taxon>Eubacteriales</taxon>
        <taxon>Candidatus Fimimorpha</taxon>
    </lineage>
</organism>
<evidence type="ECO:0000259" key="3">
    <source>
        <dbReference type="SMART" id="SM01217"/>
    </source>
</evidence>
<dbReference type="InterPro" id="IPR017853">
    <property type="entry name" value="GH"/>
</dbReference>
<dbReference type="PRINTS" id="PR00133">
    <property type="entry name" value="GLHYDRLASE3"/>
</dbReference>
<keyword evidence="2 4" id="KW-0378">Hydrolase</keyword>
<dbReference type="Proteomes" id="UP000824201">
    <property type="component" value="Unassembled WGS sequence"/>
</dbReference>
<accession>A0A9D1EDF9</accession>
<comment type="caution">
    <text evidence="4">The sequence shown here is derived from an EMBL/GenBank/DDBJ whole genome shotgun (WGS) entry which is preliminary data.</text>
</comment>
<dbReference type="Pfam" id="PF01915">
    <property type="entry name" value="Glyco_hydro_3_C"/>
    <property type="match status" value="1"/>
</dbReference>
<evidence type="ECO:0000313" key="4">
    <source>
        <dbReference type="EMBL" id="HIR88175.1"/>
    </source>
</evidence>
<evidence type="ECO:0000256" key="2">
    <source>
        <dbReference type="ARBA" id="ARBA00022801"/>
    </source>
</evidence>
<reference evidence="4" key="1">
    <citation type="submission" date="2020-10" db="EMBL/GenBank/DDBJ databases">
        <authorList>
            <person name="Gilroy R."/>
        </authorList>
    </citation>
    <scope>NUCLEOTIDE SEQUENCE</scope>
    <source>
        <strain evidence="4">ChiW13-3771</strain>
    </source>
</reference>
<dbReference type="Pfam" id="PF14310">
    <property type="entry name" value="Fn3-like"/>
    <property type="match status" value="1"/>
</dbReference>
<dbReference type="Gene3D" id="3.20.20.300">
    <property type="entry name" value="Glycoside hydrolase, family 3, N-terminal domain"/>
    <property type="match status" value="1"/>
</dbReference>
<dbReference type="InterPro" id="IPR036881">
    <property type="entry name" value="Glyco_hydro_3_C_sf"/>
</dbReference>
<sequence>MLKEWKHSGSKTAALSAREREHQCLARKVAVEGIVLLKNEAVLPLNISDPVAIFGNGAEKTVKGGIGSGDVNNRRNVSIYQGMKEAGAIITSENWIQDYEKRYEDARQQWKEKVLEEAKKLENPFDAYAANPFDFPEGRQIIEKDLEGALSIIYVISRISGEGKDRKLEKGDYYLSLKEREDIHYLNSYGIPMILIINAGGPVEITDILREAENICAVLNISQPGQEGGYAVADILYGKAVPEGKLTATWARRYEDYPFASNYSYLNGDLEKEEYGEEIYVGYRYFDSFGVEPLFPFGYGLSYTSFKIDFQELQIKEHSMQLTVLVENTGEKFAGREVVQVYATLPQSGMTKEYQRLIGFAKTDLLQPGESETISIQIHQKQLAVFSETQQEWRVEKGIYGIWIGNSSAATKLSAFINVSEDSIIEKTHKICIQKENFERLASAQYAVEQEGLWLEEGKQCNVPVYEFLPHMEQKKPYKEPVECSYPVEELIPLLYGNITVGTSTLGSSGVRVPGSAGETTEALEEKYGIRSLIMADGPAGLRLRQSYQVDKEHDTVYGTGVLGSLENGFLIPLENHENADTYYQYCTAFPVGTALAQTWDMALVKKFGQAIAEEMKEFQVDLWLAPGMNIQRNPLCGRNFEYFSEDPLLSGMMAVAVTQGVQSQSGCGVTIKHFSCNNQEDNRMGVNVCISERTLREIYLRGFEIAVKNSAPQAIMTSYNLINGVHSANSRDLCTVVAREEWGFEGVIMSDWNTTVPEDGSIPWKCVAAGNDMIMPGNICDDENIRKAYEEGKLSEKDIRACASRIIAMIKKISDFS</sequence>
<proteinExistence type="inferred from homology"/>
<dbReference type="SUPFAM" id="SSF51445">
    <property type="entry name" value="(Trans)glycosidases"/>
    <property type="match status" value="1"/>
</dbReference>
<dbReference type="InterPro" id="IPR002772">
    <property type="entry name" value="Glyco_hydro_3_C"/>
</dbReference>
<dbReference type="PANTHER" id="PTHR42715">
    <property type="entry name" value="BETA-GLUCOSIDASE"/>
    <property type="match status" value="1"/>
</dbReference>
<reference evidence="4" key="2">
    <citation type="journal article" date="2021" name="PeerJ">
        <title>Extensive microbial diversity within the chicken gut microbiome revealed by metagenomics and culture.</title>
        <authorList>
            <person name="Gilroy R."/>
            <person name="Ravi A."/>
            <person name="Getino M."/>
            <person name="Pursley I."/>
            <person name="Horton D.L."/>
            <person name="Alikhan N.F."/>
            <person name="Baker D."/>
            <person name="Gharbi K."/>
            <person name="Hall N."/>
            <person name="Watson M."/>
            <person name="Adriaenssens E.M."/>
            <person name="Foster-Nyarko E."/>
            <person name="Jarju S."/>
            <person name="Secka A."/>
            <person name="Antonio M."/>
            <person name="Oren A."/>
            <person name="Chaudhuri R.R."/>
            <person name="La Ragione R."/>
            <person name="Hildebrand F."/>
            <person name="Pallen M.J."/>
        </authorList>
    </citation>
    <scope>NUCLEOTIDE SEQUENCE</scope>
    <source>
        <strain evidence="4">ChiW13-3771</strain>
    </source>
</reference>
<dbReference type="Gene3D" id="3.40.50.1700">
    <property type="entry name" value="Glycoside hydrolase family 3 C-terminal domain"/>
    <property type="match status" value="1"/>
</dbReference>
<dbReference type="PANTHER" id="PTHR42715:SF10">
    <property type="entry name" value="BETA-GLUCOSIDASE"/>
    <property type="match status" value="1"/>
</dbReference>
<dbReference type="AlphaFoldDB" id="A0A9D1EDF9"/>
<comment type="similarity">
    <text evidence="1">Belongs to the glycosyl hydrolase 3 family.</text>
</comment>
<dbReference type="Gene3D" id="2.60.40.10">
    <property type="entry name" value="Immunoglobulins"/>
    <property type="match status" value="1"/>
</dbReference>
<dbReference type="SUPFAM" id="SSF52279">
    <property type="entry name" value="Beta-D-glucan exohydrolase, C-terminal domain"/>
    <property type="match status" value="1"/>
</dbReference>
<protein>
    <submittedName>
        <fullName evidence="4">Glycoside hydrolase family 3 C-terminal domain-containing protein</fullName>
    </submittedName>
</protein>